<dbReference type="Proteomes" id="UP000232003">
    <property type="component" value="Chromosome"/>
</dbReference>
<dbReference type="EMBL" id="CP024785">
    <property type="protein sequence ID" value="AUB38133.1"/>
    <property type="molecule type" value="Genomic_DNA"/>
</dbReference>
<dbReference type="Pfam" id="PF18737">
    <property type="entry name" value="HEPN_MAE_28990"/>
    <property type="match status" value="1"/>
</dbReference>
<keyword evidence="3" id="KW-1185">Reference proteome</keyword>
<name>A0A2K8SS34_9NOSO</name>
<gene>
    <name evidence="2" type="ORF">COO91_04098</name>
</gene>
<accession>A0A2K8SS34</accession>
<protein>
    <recommendedName>
        <fullName evidence="1">MAE-28990/MAE-18760-like HEPN domain-containing protein</fullName>
    </recommendedName>
</protein>
<proteinExistence type="predicted"/>
<dbReference type="InterPro" id="IPR040788">
    <property type="entry name" value="HEPN_MAE_28990"/>
</dbReference>
<reference evidence="2 3" key="1">
    <citation type="submission" date="2017-11" db="EMBL/GenBank/DDBJ databases">
        <title>Complete genome of a free-living desiccation-tolerant cyanobacterium and its photosynthetic adaptation to extreme terrestrial habitat.</title>
        <authorList>
            <person name="Shang J."/>
        </authorList>
    </citation>
    <scope>NUCLEOTIDE SEQUENCE [LARGE SCALE GENOMIC DNA]</scope>
    <source>
        <strain evidence="2 3">CCNUN1</strain>
    </source>
</reference>
<sequence length="160" mass="18409">MRNAIQSIYDEISNKAISFDKIRLEIKKIILKNVKNNVQQCGVNNFVEQTEIIFRDIIQSGFNRDDLFSGNVDAKEIKTIAKLYGFSVITDKDTRDGVDLLSIKKNRNDLAHGVMSFKEVGQNTSAENLVEISERVTKYLRQILENIDEYLVNQEYLDSK</sequence>
<evidence type="ECO:0000313" key="2">
    <source>
        <dbReference type="EMBL" id="AUB38133.1"/>
    </source>
</evidence>
<dbReference type="AlphaFoldDB" id="A0A2K8SS34"/>
<dbReference type="KEGG" id="nfl:COO91_04098"/>
<evidence type="ECO:0000313" key="3">
    <source>
        <dbReference type="Proteomes" id="UP000232003"/>
    </source>
</evidence>
<feature type="domain" description="MAE-28990/MAE-18760-like HEPN" evidence="1">
    <location>
        <begin position="1"/>
        <end position="156"/>
    </location>
</feature>
<evidence type="ECO:0000259" key="1">
    <source>
        <dbReference type="Pfam" id="PF18737"/>
    </source>
</evidence>
<organism evidence="2 3">
    <name type="scientific">Nostoc flagelliforme CCNUN1</name>
    <dbReference type="NCBI Taxonomy" id="2038116"/>
    <lineage>
        <taxon>Bacteria</taxon>
        <taxon>Bacillati</taxon>
        <taxon>Cyanobacteriota</taxon>
        <taxon>Cyanophyceae</taxon>
        <taxon>Nostocales</taxon>
        <taxon>Nostocaceae</taxon>
        <taxon>Nostoc</taxon>
    </lineage>
</organism>